<proteinExistence type="predicted"/>
<reference evidence="3 4" key="1">
    <citation type="submission" date="2016-11" db="EMBL/GenBank/DDBJ databases">
        <title>Draft Genome Sequences of Nine Cyanobacterial Strains from Diverse Habitats.</title>
        <authorList>
            <person name="Zhu T."/>
            <person name="Hou S."/>
            <person name="Lu X."/>
            <person name="Hess W.R."/>
        </authorList>
    </citation>
    <scope>NUCLEOTIDE SEQUENCE [LARGE SCALE GENOMIC DNA]</scope>
    <source>
        <strain evidence="3 4">IAM M-71</strain>
    </source>
</reference>
<keyword evidence="1" id="KW-0472">Membrane</keyword>
<dbReference type="Proteomes" id="UP000185860">
    <property type="component" value="Unassembled WGS sequence"/>
</dbReference>
<protein>
    <submittedName>
        <fullName evidence="3">Uncharacterized protein</fullName>
    </submittedName>
</protein>
<keyword evidence="2" id="KW-0732">Signal</keyword>
<accession>A0A1U7I8Y3</accession>
<keyword evidence="1" id="KW-1133">Transmembrane helix</keyword>
<evidence type="ECO:0000256" key="1">
    <source>
        <dbReference type="SAM" id="Phobius"/>
    </source>
</evidence>
<evidence type="ECO:0000256" key="2">
    <source>
        <dbReference type="SAM" id="SignalP"/>
    </source>
</evidence>
<dbReference type="RefSeq" id="WP_073596171.1">
    <property type="nucleotide sequence ID" value="NZ_MRCE01000034.1"/>
</dbReference>
<comment type="caution">
    <text evidence="3">The sequence shown here is derived from an EMBL/GenBank/DDBJ whole genome shotgun (WGS) entry which is preliminary data.</text>
</comment>
<dbReference type="AlphaFoldDB" id="A0A1U7I8Y3"/>
<evidence type="ECO:0000313" key="4">
    <source>
        <dbReference type="Proteomes" id="UP000185860"/>
    </source>
</evidence>
<dbReference type="EMBL" id="MRCE01000034">
    <property type="protein sequence ID" value="OKH32954.1"/>
    <property type="molecule type" value="Genomic_DNA"/>
</dbReference>
<name>A0A1U7I8Y3_9CYAN</name>
<feature type="chain" id="PRO_5010573561" evidence="2">
    <location>
        <begin position="24"/>
        <end position="136"/>
    </location>
</feature>
<gene>
    <name evidence="3" type="ORF">NIES2119_24780</name>
</gene>
<sequence>MKLNLPLATALSTIAISSSIVLSNIAPAEAILGCGYNKAKGINSVNSANSPSLTSNKIDFPKLAIAGAGIATVAGLFAAGMSYKSRLKNQADATNAEANVVHPEVPIDTNSADLLFPPQVEEVVSASEEKDLTRVG</sequence>
<organism evidence="3 4">
    <name type="scientific">[Phormidium ambiguum] IAM M-71</name>
    <dbReference type="NCBI Taxonomy" id="454136"/>
    <lineage>
        <taxon>Bacteria</taxon>
        <taxon>Bacillati</taxon>
        <taxon>Cyanobacteriota</taxon>
        <taxon>Cyanophyceae</taxon>
        <taxon>Oscillatoriophycideae</taxon>
        <taxon>Aerosakkonematales</taxon>
        <taxon>Aerosakkonemataceae</taxon>
        <taxon>Floridanema</taxon>
    </lineage>
</organism>
<feature type="transmembrane region" description="Helical" evidence="1">
    <location>
        <begin position="63"/>
        <end position="83"/>
    </location>
</feature>
<evidence type="ECO:0000313" key="3">
    <source>
        <dbReference type="EMBL" id="OKH32954.1"/>
    </source>
</evidence>
<keyword evidence="1" id="KW-0812">Transmembrane</keyword>
<feature type="signal peptide" evidence="2">
    <location>
        <begin position="1"/>
        <end position="23"/>
    </location>
</feature>